<keyword evidence="1" id="KW-0175">Coiled coil</keyword>
<reference evidence="4 6" key="3">
    <citation type="journal article" date="2016" name="Proc. Natl. Acad. Sci. U.S.A.">
        <title>Comparative genomics of biotechnologically important yeasts.</title>
        <authorList>
            <person name="Riley R."/>
            <person name="Haridas S."/>
            <person name="Wolfe K.H."/>
            <person name="Lopes M.R."/>
            <person name="Hittinger C.T."/>
            <person name="Goeker M."/>
            <person name="Salamov A.A."/>
            <person name="Wisecaver J.H."/>
            <person name="Long T.M."/>
            <person name="Calvey C.H."/>
            <person name="Aerts A.L."/>
            <person name="Barry K.W."/>
            <person name="Choi C."/>
            <person name="Clum A."/>
            <person name="Coughlan A.Y."/>
            <person name="Deshpande S."/>
            <person name="Douglass A.P."/>
            <person name="Hanson S.J."/>
            <person name="Klenk H.-P."/>
            <person name="LaButti K.M."/>
            <person name="Lapidus A."/>
            <person name="Lindquist E.A."/>
            <person name="Lipzen A.M."/>
            <person name="Meier-Kolthoff J.P."/>
            <person name="Ohm R.A."/>
            <person name="Otillar R.P."/>
            <person name="Pangilinan J.L."/>
            <person name="Peng Y."/>
            <person name="Rokas A."/>
            <person name="Rosa C.A."/>
            <person name="Scheuner C."/>
            <person name="Sibirny A.A."/>
            <person name="Slot J.C."/>
            <person name="Stielow J.B."/>
            <person name="Sun H."/>
            <person name="Kurtzman C.P."/>
            <person name="Blackwell M."/>
            <person name="Grigoriev I.V."/>
            <person name="Jeffries T.W."/>
        </authorList>
    </citation>
    <scope>NUCLEOTIDE SEQUENCE [LARGE SCALE GENOMIC DNA]</scope>
    <source>
        <strain evidence="6">ATCC 18201 / CBS 1600 / BCRC 20928 / JCM 3617 / NBRC 0987 / NRRL Y-1542</strain>
        <strain evidence="4">NRRL Y-1542</strain>
    </source>
</reference>
<reference evidence="5" key="2">
    <citation type="journal article" date="2015" name="J. Biotechnol.">
        <title>The structure of the Cyberlindnera jadinii genome and its relation to Candida utilis analyzed by the occurrence of single nucleotide polymorphisms.</title>
        <authorList>
            <person name="Rupp O."/>
            <person name="Brinkrolf K."/>
            <person name="Buerth C."/>
            <person name="Kunigo M."/>
            <person name="Schneider J."/>
            <person name="Jaenicke S."/>
            <person name="Goesmann A."/>
            <person name="Puehler A."/>
            <person name="Jaeger K.-E."/>
            <person name="Ernst J.F."/>
        </authorList>
    </citation>
    <scope>NUCLEOTIDE SEQUENCE [LARGE SCALE GENOMIC DNA]</scope>
    <source>
        <strain evidence="5">ATCC 18201 / CBS 1600 / BCRC 20928 / JCM 3617 / NBRC 0987 / NRRL Y-1542</strain>
    </source>
</reference>
<feature type="region of interest" description="Disordered" evidence="2">
    <location>
        <begin position="551"/>
        <end position="593"/>
    </location>
</feature>
<accession>A0A1E4S6W0</accession>
<dbReference type="RefSeq" id="XP_020072296.1">
    <property type="nucleotide sequence ID" value="XM_020214315.1"/>
</dbReference>
<feature type="compositionally biased region" description="Acidic residues" evidence="2">
    <location>
        <begin position="565"/>
        <end position="574"/>
    </location>
</feature>
<protein>
    <submittedName>
        <fullName evidence="3">Uncharacterized protein</fullName>
    </submittedName>
</protein>
<dbReference type="STRING" id="983966.A0A0H5C3F4"/>
<feature type="compositionally biased region" description="Polar residues" evidence="2">
    <location>
        <begin position="551"/>
        <end position="564"/>
    </location>
</feature>
<feature type="region of interest" description="Disordered" evidence="2">
    <location>
        <begin position="1"/>
        <end position="79"/>
    </location>
</feature>
<evidence type="ECO:0000256" key="1">
    <source>
        <dbReference type="SAM" id="Coils"/>
    </source>
</evidence>
<accession>A0A0H5C3F4</accession>
<evidence type="ECO:0000313" key="6">
    <source>
        <dbReference type="Proteomes" id="UP000094389"/>
    </source>
</evidence>
<keyword evidence="6" id="KW-1185">Reference proteome</keyword>
<sequence>MTDTDSDPFKENVGFDESPTRHKETAASLLSPVQKNMWDSNDPMRNPPPLPLSPKMLRSAKSSPSKPHNGSPGRFQLSNVDTSEIEYQVKKLTESQASMKYLLQSIDTSVKTTQLDLESLNERSSNNNTRLKDLLQTVASSAHVETDVTQEKIHEIFSKSFGPVSEKLGKIETMKSEILSKLVEIEDRPSPIEENILSKLGEVKEQIFLAMQNQPSIDDVNRIHESIKDIANDDKSSDITKNQQEIQTLLASIQVSLTKLMNQDIKEILVSHQEQLESRVRSIHETVQASTVQHEQADVSGERLTQLMDTMKQFQDTLIDKLETISKDIVQNEILEHMKTEFQTSLDAFRSTVERQLEGISGNQYTAQSGDLLHEKTVSLGETLIHLEHLTKNECNTLASSIIELKEKSSSSIDESTRIILEKKDLELELKDSRIRELTAKLEELQSKEALQESIGELYSKRGKLESKLERLNEIYDARYNDLKQMTNEYERVSEKFMNLNIEKLQSIMNTTTFANFSNEDSVLSKPAQNGNRVLSTNSYLMNVNACTTPNTKKSYNLNPISSDDQSDVEDDKENQEHSIHESHVLESVTSEQ</sequence>
<evidence type="ECO:0000313" key="5">
    <source>
        <dbReference type="Proteomes" id="UP000038830"/>
    </source>
</evidence>
<name>A0A0H5C3F4_CYBJN</name>
<evidence type="ECO:0000256" key="2">
    <source>
        <dbReference type="SAM" id="MobiDB-lite"/>
    </source>
</evidence>
<dbReference type="GeneID" id="30988711"/>
<proteinExistence type="predicted"/>
<feature type="compositionally biased region" description="Basic and acidic residues" evidence="2">
    <location>
        <begin position="575"/>
        <end position="585"/>
    </location>
</feature>
<organism evidence="3 5">
    <name type="scientific">Cyberlindnera jadinii (strain ATCC 18201 / CBS 1600 / BCRC 20928 / JCM 3617 / NBRC 0987 / NRRL Y-1542)</name>
    <name type="common">Torula yeast</name>
    <name type="synonym">Candida utilis</name>
    <dbReference type="NCBI Taxonomy" id="983966"/>
    <lineage>
        <taxon>Eukaryota</taxon>
        <taxon>Fungi</taxon>
        <taxon>Dikarya</taxon>
        <taxon>Ascomycota</taxon>
        <taxon>Saccharomycotina</taxon>
        <taxon>Saccharomycetes</taxon>
        <taxon>Phaffomycetales</taxon>
        <taxon>Phaffomycetaceae</taxon>
        <taxon>Cyberlindnera</taxon>
    </lineage>
</organism>
<gene>
    <name evidence="3" type="ORF">BN1211_2772</name>
    <name evidence="4" type="ORF">CYBJADRAFT_166013</name>
</gene>
<dbReference type="Proteomes" id="UP000038830">
    <property type="component" value="Unassembled WGS sequence"/>
</dbReference>
<dbReference type="EMBL" id="KV453926">
    <property type="protein sequence ID" value="ODV75257.1"/>
    <property type="molecule type" value="Genomic_DNA"/>
</dbReference>
<dbReference type="AlphaFoldDB" id="A0A0H5C3F4"/>
<evidence type="ECO:0000313" key="3">
    <source>
        <dbReference type="EMBL" id="CEP22413.1"/>
    </source>
</evidence>
<evidence type="ECO:0000313" key="4">
    <source>
        <dbReference type="EMBL" id="ODV75257.1"/>
    </source>
</evidence>
<dbReference type="OMA" id="NESHTTN"/>
<dbReference type="Proteomes" id="UP000094389">
    <property type="component" value="Unassembled WGS sequence"/>
</dbReference>
<dbReference type="OrthoDB" id="4069891at2759"/>
<feature type="coiled-coil region" evidence="1">
    <location>
        <begin position="421"/>
        <end position="503"/>
    </location>
</feature>
<reference evidence="3" key="1">
    <citation type="submission" date="2014-12" db="EMBL/GenBank/DDBJ databases">
        <authorList>
            <person name="Jaenicke S."/>
        </authorList>
    </citation>
    <scope>NUCLEOTIDE SEQUENCE [LARGE SCALE GENOMIC DNA]</scope>
    <source>
        <strain evidence="3">CBS1600</strain>
    </source>
</reference>
<dbReference type="EMBL" id="CDQK01000003">
    <property type="protein sequence ID" value="CEP22413.1"/>
    <property type="molecule type" value="Genomic_DNA"/>
</dbReference>